<accession>A0ABT6KPI0</accession>
<evidence type="ECO:0000259" key="2">
    <source>
        <dbReference type="Pfam" id="PF01757"/>
    </source>
</evidence>
<feature type="transmembrane region" description="Helical" evidence="1">
    <location>
        <begin position="192"/>
        <end position="210"/>
    </location>
</feature>
<dbReference type="InterPro" id="IPR050879">
    <property type="entry name" value="Acyltransferase_3"/>
</dbReference>
<reference evidence="3 4" key="1">
    <citation type="submission" date="2023-04" db="EMBL/GenBank/DDBJ databases">
        <title>Genome Encyclopedia of Bacteria and Archaea VI: Functional Genomics of Type Strains.</title>
        <authorList>
            <person name="Whitman W."/>
        </authorList>
    </citation>
    <scope>NUCLEOTIDE SEQUENCE [LARGE SCALE GENOMIC DNA]</scope>
    <source>
        <strain evidence="3 4">SG_E_30_P1</strain>
    </source>
</reference>
<organism evidence="3 4">
    <name type="scientific">Antiquaquibacter oligotrophicus</name>
    <dbReference type="NCBI Taxonomy" id="2880260"/>
    <lineage>
        <taxon>Bacteria</taxon>
        <taxon>Bacillati</taxon>
        <taxon>Actinomycetota</taxon>
        <taxon>Actinomycetes</taxon>
        <taxon>Micrococcales</taxon>
        <taxon>Microbacteriaceae</taxon>
        <taxon>Antiquaquibacter</taxon>
    </lineage>
</organism>
<comment type="caution">
    <text evidence="3">The sequence shown here is derived from an EMBL/GenBank/DDBJ whole genome shotgun (WGS) entry which is preliminary data.</text>
</comment>
<evidence type="ECO:0000256" key="1">
    <source>
        <dbReference type="SAM" id="Phobius"/>
    </source>
</evidence>
<feature type="domain" description="Acyltransferase 3" evidence="2">
    <location>
        <begin position="36"/>
        <end position="369"/>
    </location>
</feature>
<sequence length="411" mass="44859">MSSAGTSSLERGATPVVPPGSGAIVSLSQALNGNNNSLGLIRLVLAAAVIFDHAFPLGGFGLDPVKELTRDQASLGSLAVGGFFAISGYLIAKSGMSGDVVQFMWRRTLRIFPAYWAVLLVTGFVIAPLIWWLGYGRELAGYFTPGGGVTYFVANFTLNIGAYGIHDLLATTTPYGEIAGQSVFNGSIWTLIYEWTCYLIIAVMVLFGILRNARILVPILTAFYLVLQILAIIDLEWVGLVVPQLADPFAISLTFTFLLGSTLAVYSRTVPFDDRLGILSAIVLLVSLRYGGFLVVGTIAGAYLVMYLAARLPARVQWIGKKNDYSYGVYIYGFLVQQVLAYLGAYRLGYVPFVALSLLITFGFAWLSWHGVEKWAMRLKSWGPGKGVRHWFDKARQYSKARRRPAGEAGQ</sequence>
<feature type="transmembrane region" description="Helical" evidence="1">
    <location>
        <begin position="325"/>
        <end position="343"/>
    </location>
</feature>
<feature type="transmembrane region" description="Helical" evidence="1">
    <location>
        <begin position="278"/>
        <end position="305"/>
    </location>
</feature>
<dbReference type="InterPro" id="IPR002656">
    <property type="entry name" value="Acyl_transf_3_dom"/>
</dbReference>
<protein>
    <submittedName>
        <fullName evidence="3">Peptidoglycan/LPS O-acetylase OafA/YrhL</fullName>
    </submittedName>
</protein>
<dbReference type="Proteomes" id="UP001160142">
    <property type="component" value="Unassembled WGS sequence"/>
</dbReference>
<feature type="transmembrane region" description="Helical" evidence="1">
    <location>
        <begin position="73"/>
        <end position="92"/>
    </location>
</feature>
<dbReference type="Pfam" id="PF01757">
    <property type="entry name" value="Acyl_transf_3"/>
    <property type="match status" value="1"/>
</dbReference>
<keyword evidence="1" id="KW-1133">Transmembrane helix</keyword>
<dbReference type="PANTHER" id="PTHR23028">
    <property type="entry name" value="ACETYLTRANSFERASE"/>
    <property type="match status" value="1"/>
</dbReference>
<dbReference type="EMBL" id="JARXVQ010000001">
    <property type="protein sequence ID" value="MDH6181706.1"/>
    <property type="molecule type" value="Genomic_DNA"/>
</dbReference>
<keyword evidence="4" id="KW-1185">Reference proteome</keyword>
<evidence type="ECO:0000313" key="3">
    <source>
        <dbReference type="EMBL" id="MDH6181706.1"/>
    </source>
</evidence>
<evidence type="ECO:0000313" key="4">
    <source>
        <dbReference type="Proteomes" id="UP001160142"/>
    </source>
</evidence>
<proteinExistence type="predicted"/>
<feature type="transmembrane region" description="Helical" evidence="1">
    <location>
        <begin position="40"/>
        <end position="61"/>
    </location>
</feature>
<keyword evidence="1" id="KW-0472">Membrane</keyword>
<gene>
    <name evidence="3" type="ORF">M2152_001888</name>
</gene>
<feature type="transmembrane region" description="Helical" evidence="1">
    <location>
        <begin position="350"/>
        <end position="369"/>
    </location>
</feature>
<feature type="transmembrane region" description="Helical" evidence="1">
    <location>
        <begin position="222"/>
        <end position="242"/>
    </location>
</feature>
<keyword evidence="1" id="KW-0812">Transmembrane</keyword>
<name>A0ABT6KPI0_9MICO</name>
<feature type="transmembrane region" description="Helical" evidence="1">
    <location>
        <begin position="248"/>
        <end position="266"/>
    </location>
</feature>
<dbReference type="PANTHER" id="PTHR23028:SF53">
    <property type="entry name" value="ACYL_TRANSF_3 DOMAIN-CONTAINING PROTEIN"/>
    <property type="match status" value="1"/>
</dbReference>
<dbReference type="RefSeq" id="WP_322134012.1">
    <property type="nucleotide sequence ID" value="NZ_CP085036.1"/>
</dbReference>
<feature type="transmembrane region" description="Helical" evidence="1">
    <location>
        <begin position="113"/>
        <end position="133"/>
    </location>
</feature>